<comment type="caution">
    <text evidence="1">The sequence shown here is derived from an EMBL/GenBank/DDBJ whole genome shotgun (WGS) entry which is preliminary data.</text>
</comment>
<reference evidence="1" key="1">
    <citation type="thesis" date="2021" institute="BYU ScholarsArchive" country="Provo, UT, USA">
        <title>Applications of and Algorithms for Genome Assembly and Genomic Analyses with an Emphasis on Marine Teleosts.</title>
        <authorList>
            <person name="Pickett B.D."/>
        </authorList>
    </citation>
    <scope>NUCLEOTIDE SEQUENCE</scope>
    <source>
        <strain evidence="1">HI-2016</strain>
    </source>
</reference>
<dbReference type="AlphaFoldDB" id="A0A8T2PAA6"/>
<dbReference type="Proteomes" id="UP000824540">
    <property type="component" value="Unassembled WGS sequence"/>
</dbReference>
<protein>
    <submittedName>
        <fullName evidence="1">Uncharacterized protein</fullName>
    </submittedName>
</protein>
<name>A0A8T2PAA6_9TELE</name>
<gene>
    <name evidence="1" type="ORF">JZ751_008771</name>
</gene>
<sequence>MDCIQTVLGVFEDSLLEVTGLQRLSVLLLESGSFCVQRDGPLGGPISISSTQRGRPNSRCPSHYGPALVSLPAPLCPARRKQHECEWESEVAVLQIHGNTAVFLWTEEPPRRAGPALIMPVPSLLRDRGYGSPSNNDITPALSPVAHGGHAHVSMALARAPSTTVQASQANPAFIPHRPVVSVRDMEQKGRPAEGSARIEWPLCRPAVP</sequence>
<evidence type="ECO:0000313" key="2">
    <source>
        <dbReference type="Proteomes" id="UP000824540"/>
    </source>
</evidence>
<keyword evidence="2" id="KW-1185">Reference proteome</keyword>
<dbReference type="EMBL" id="JAFBMS010000017">
    <property type="protein sequence ID" value="KAG9345627.1"/>
    <property type="molecule type" value="Genomic_DNA"/>
</dbReference>
<accession>A0A8T2PAA6</accession>
<evidence type="ECO:0000313" key="1">
    <source>
        <dbReference type="EMBL" id="KAG9345627.1"/>
    </source>
</evidence>
<proteinExistence type="predicted"/>
<organism evidence="1 2">
    <name type="scientific">Albula glossodonta</name>
    <name type="common">roundjaw bonefish</name>
    <dbReference type="NCBI Taxonomy" id="121402"/>
    <lineage>
        <taxon>Eukaryota</taxon>
        <taxon>Metazoa</taxon>
        <taxon>Chordata</taxon>
        <taxon>Craniata</taxon>
        <taxon>Vertebrata</taxon>
        <taxon>Euteleostomi</taxon>
        <taxon>Actinopterygii</taxon>
        <taxon>Neopterygii</taxon>
        <taxon>Teleostei</taxon>
        <taxon>Albuliformes</taxon>
        <taxon>Albulidae</taxon>
        <taxon>Albula</taxon>
    </lineage>
</organism>